<feature type="transmembrane region" description="Helical" evidence="7">
    <location>
        <begin position="80"/>
        <end position="103"/>
    </location>
</feature>
<comment type="subcellular location">
    <subcellularLocation>
        <location evidence="1">Cell membrane</location>
        <topology evidence="1">Multi-pass membrane protein</topology>
    </subcellularLocation>
</comment>
<keyword evidence="6 7" id="KW-0472">Membrane</keyword>
<protein>
    <recommendedName>
        <fullName evidence="9">ABC transmembrane type-1 domain-containing protein</fullName>
    </recommendedName>
</protein>
<accession>A0A0F9ICB8</accession>
<name>A0A0F9ICB8_9ZZZZ</name>
<dbReference type="EMBL" id="LAZR01014461">
    <property type="protein sequence ID" value="KKM17394.1"/>
    <property type="molecule type" value="Genomic_DNA"/>
</dbReference>
<keyword evidence="3" id="KW-1003">Cell membrane</keyword>
<evidence type="ECO:0000313" key="8">
    <source>
        <dbReference type="EMBL" id="KKM17394.1"/>
    </source>
</evidence>
<proteinExistence type="predicted"/>
<comment type="caution">
    <text evidence="8">The sequence shown here is derived from an EMBL/GenBank/DDBJ whole genome shotgun (WGS) entry which is preliminary data.</text>
</comment>
<feature type="transmembrane region" description="Helical" evidence="7">
    <location>
        <begin position="186"/>
        <end position="206"/>
    </location>
</feature>
<feature type="transmembrane region" description="Helical" evidence="7">
    <location>
        <begin position="153"/>
        <end position="174"/>
    </location>
</feature>
<sequence length="226" mass="24846">MAAGGMRTVSAKTARRIDTLSSVLFVLPNFIGVLVFVVLPVTASLLLGFCRWRGNRLELGAIDWVGLANFRKLLGFTTEASGGAVVGGIALTAGMIVAGVWLGRRWSAWHGRIRWAAIAAALAMGWGVWRYWAAVVDPQATEPLFWQALWNSLVLMTWGVGGRIVLCLAMAMLLNQRLREIVVHRTIYFLPTVSSAIALYVLWQALYHPDIGVINRSLVIMRDGLN</sequence>
<feature type="transmembrane region" description="Helical" evidence="7">
    <location>
        <begin position="20"/>
        <end position="49"/>
    </location>
</feature>
<keyword evidence="5 7" id="KW-1133">Transmembrane helix</keyword>
<dbReference type="SUPFAM" id="SSF161098">
    <property type="entry name" value="MetI-like"/>
    <property type="match status" value="1"/>
</dbReference>
<keyword evidence="2" id="KW-0813">Transport</keyword>
<dbReference type="AlphaFoldDB" id="A0A0F9ICB8"/>
<organism evidence="8">
    <name type="scientific">marine sediment metagenome</name>
    <dbReference type="NCBI Taxonomy" id="412755"/>
    <lineage>
        <taxon>unclassified sequences</taxon>
        <taxon>metagenomes</taxon>
        <taxon>ecological metagenomes</taxon>
    </lineage>
</organism>
<evidence type="ECO:0000256" key="6">
    <source>
        <dbReference type="ARBA" id="ARBA00023136"/>
    </source>
</evidence>
<evidence type="ECO:0000256" key="5">
    <source>
        <dbReference type="ARBA" id="ARBA00022989"/>
    </source>
</evidence>
<evidence type="ECO:0000256" key="7">
    <source>
        <dbReference type="SAM" id="Phobius"/>
    </source>
</evidence>
<dbReference type="GO" id="GO:0005886">
    <property type="term" value="C:plasma membrane"/>
    <property type="evidence" value="ECO:0007669"/>
    <property type="project" value="UniProtKB-SubCell"/>
</dbReference>
<feature type="transmembrane region" description="Helical" evidence="7">
    <location>
        <begin position="115"/>
        <end position="133"/>
    </location>
</feature>
<dbReference type="InterPro" id="IPR035906">
    <property type="entry name" value="MetI-like_sf"/>
</dbReference>
<evidence type="ECO:0000256" key="2">
    <source>
        <dbReference type="ARBA" id="ARBA00022448"/>
    </source>
</evidence>
<reference evidence="8" key="1">
    <citation type="journal article" date="2015" name="Nature">
        <title>Complex archaea that bridge the gap between prokaryotes and eukaryotes.</title>
        <authorList>
            <person name="Spang A."/>
            <person name="Saw J.H."/>
            <person name="Jorgensen S.L."/>
            <person name="Zaremba-Niedzwiedzka K."/>
            <person name="Martijn J."/>
            <person name="Lind A.E."/>
            <person name="van Eijk R."/>
            <person name="Schleper C."/>
            <person name="Guy L."/>
            <person name="Ettema T.J."/>
        </authorList>
    </citation>
    <scope>NUCLEOTIDE SEQUENCE</scope>
</reference>
<keyword evidence="4 7" id="KW-0812">Transmembrane</keyword>
<evidence type="ECO:0000256" key="3">
    <source>
        <dbReference type="ARBA" id="ARBA00022475"/>
    </source>
</evidence>
<evidence type="ECO:0000256" key="4">
    <source>
        <dbReference type="ARBA" id="ARBA00022692"/>
    </source>
</evidence>
<dbReference type="InterPro" id="IPR051393">
    <property type="entry name" value="ABC_transporter_permease"/>
</dbReference>
<dbReference type="PANTHER" id="PTHR30193:SF37">
    <property type="entry name" value="INNER MEMBRANE ABC TRANSPORTER PERMEASE PROTEIN YCJO"/>
    <property type="match status" value="1"/>
</dbReference>
<evidence type="ECO:0008006" key="9">
    <source>
        <dbReference type="Google" id="ProtNLM"/>
    </source>
</evidence>
<feature type="non-terminal residue" evidence="8">
    <location>
        <position position="226"/>
    </location>
</feature>
<dbReference type="Gene3D" id="1.10.3720.10">
    <property type="entry name" value="MetI-like"/>
    <property type="match status" value="1"/>
</dbReference>
<evidence type="ECO:0000256" key="1">
    <source>
        <dbReference type="ARBA" id="ARBA00004651"/>
    </source>
</evidence>
<gene>
    <name evidence="8" type="ORF">LCGC14_1676230</name>
</gene>
<dbReference type="PANTHER" id="PTHR30193">
    <property type="entry name" value="ABC TRANSPORTER PERMEASE PROTEIN"/>
    <property type="match status" value="1"/>
</dbReference>